<keyword evidence="3" id="KW-1185">Reference proteome</keyword>
<comment type="caution">
    <text evidence="2">The sequence shown here is derived from an EMBL/GenBank/DDBJ whole genome shotgun (WGS) entry which is preliminary data.</text>
</comment>
<proteinExistence type="predicted"/>
<evidence type="ECO:0000256" key="1">
    <source>
        <dbReference type="SAM" id="Phobius"/>
    </source>
</evidence>
<keyword evidence="1" id="KW-1133">Transmembrane helix</keyword>
<keyword evidence="1" id="KW-0812">Transmembrane</keyword>
<dbReference type="Proteomes" id="UP000784294">
    <property type="component" value="Unassembled WGS sequence"/>
</dbReference>
<protein>
    <submittedName>
        <fullName evidence="2">Uncharacterized protein</fullName>
    </submittedName>
</protein>
<evidence type="ECO:0000313" key="3">
    <source>
        <dbReference type="Proteomes" id="UP000784294"/>
    </source>
</evidence>
<sequence>MLDITEEVLLSGLLYLAMFAWGFLTPLNGRHGRELRAPPIDLMHQIVAHFLDLSSAHLVAFSTGAVASARAALRPGSFSE</sequence>
<organism evidence="2 3">
    <name type="scientific">Protopolystoma xenopodis</name>
    <dbReference type="NCBI Taxonomy" id="117903"/>
    <lineage>
        <taxon>Eukaryota</taxon>
        <taxon>Metazoa</taxon>
        <taxon>Spiralia</taxon>
        <taxon>Lophotrochozoa</taxon>
        <taxon>Platyhelminthes</taxon>
        <taxon>Monogenea</taxon>
        <taxon>Polyopisthocotylea</taxon>
        <taxon>Polystomatidea</taxon>
        <taxon>Polystomatidae</taxon>
        <taxon>Protopolystoma</taxon>
    </lineage>
</organism>
<dbReference type="AlphaFoldDB" id="A0A3S5FEF4"/>
<feature type="transmembrane region" description="Helical" evidence="1">
    <location>
        <begin position="12"/>
        <end position="29"/>
    </location>
</feature>
<dbReference type="EMBL" id="CAAALY010071169">
    <property type="protein sequence ID" value="VEL25019.1"/>
    <property type="molecule type" value="Genomic_DNA"/>
</dbReference>
<keyword evidence="1" id="KW-0472">Membrane</keyword>
<accession>A0A3S5FEF4</accession>
<evidence type="ECO:0000313" key="2">
    <source>
        <dbReference type="EMBL" id="VEL25019.1"/>
    </source>
</evidence>
<reference evidence="2" key="1">
    <citation type="submission" date="2018-11" db="EMBL/GenBank/DDBJ databases">
        <authorList>
            <consortium name="Pathogen Informatics"/>
        </authorList>
    </citation>
    <scope>NUCLEOTIDE SEQUENCE</scope>
</reference>
<name>A0A3S5FEF4_9PLAT</name>
<gene>
    <name evidence="2" type="ORF">PXEA_LOCUS18459</name>
</gene>